<dbReference type="EMBL" id="NCKW01008423">
    <property type="protein sequence ID" value="POM68073.1"/>
    <property type="molecule type" value="Genomic_DNA"/>
</dbReference>
<protein>
    <submittedName>
        <fullName evidence="1">Uncharacterized protein</fullName>
    </submittedName>
</protein>
<comment type="caution">
    <text evidence="1">The sequence shown here is derived from an EMBL/GenBank/DDBJ whole genome shotgun (WGS) entry which is preliminary data.</text>
</comment>
<evidence type="ECO:0000313" key="2">
    <source>
        <dbReference type="Proteomes" id="UP000237271"/>
    </source>
</evidence>
<reference evidence="1 2" key="1">
    <citation type="journal article" date="2017" name="Genome Biol. Evol.">
        <title>Phytophthora megakarya and P. palmivora, closely related causal agents of cacao black pod rot, underwent increases in genome sizes and gene numbers by different mechanisms.</title>
        <authorList>
            <person name="Ali S.S."/>
            <person name="Shao J."/>
            <person name="Lary D.J."/>
            <person name="Kronmiller B."/>
            <person name="Shen D."/>
            <person name="Strem M.D."/>
            <person name="Amoako-Attah I."/>
            <person name="Akrofi A.Y."/>
            <person name="Begoude B.A."/>
            <person name="Ten Hoopen G.M."/>
            <person name="Coulibaly K."/>
            <person name="Kebe B.I."/>
            <person name="Melnick R.L."/>
            <person name="Guiltinan M.J."/>
            <person name="Tyler B.M."/>
            <person name="Meinhardt L.W."/>
            <person name="Bailey B.A."/>
        </authorList>
    </citation>
    <scope>NUCLEOTIDE SEQUENCE [LARGE SCALE GENOMIC DNA]</scope>
    <source>
        <strain evidence="2">sbr112.9</strain>
    </source>
</reference>
<dbReference type="AlphaFoldDB" id="A0A2P4XR94"/>
<gene>
    <name evidence="1" type="ORF">PHPALM_15811</name>
</gene>
<dbReference type="OrthoDB" id="94773at2759"/>
<keyword evidence="2" id="KW-1185">Reference proteome</keyword>
<sequence length="60" mass="7167">MRWDSDSKGNGYANLLNHLQRDHKGNEQEGQEADCRRNPLNLRLVCQRTRDLYRWPVNDL</sequence>
<accession>A0A2P4XR94</accession>
<dbReference type="Proteomes" id="UP000237271">
    <property type="component" value="Unassembled WGS sequence"/>
</dbReference>
<proteinExistence type="predicted"/>
<name>A0A2P4XR94_9STRA</name>
<evidence type="ECO:0000313" key="1">
    <source>
        <dbReference type="EMBL" id="POM68073.1"/>
    </source>
</evidence>
<organism evidence="1 2">
    <name type="scientific">Phytophthora palmivora</name>
    <dbReference type="NCBI Taxonomy" id="4796"/>
    <lineage>
        <taxon>Eukaryota</taxon>
        <taxon>Sar</taxon>
        <taxon>Stramenopiles</taxon>
        <taxon>Oomycota</taxon>
        <taxon>Peronosporomycetes</taxon>
        <taxon>Peronosporales</taxon>
        <taxon>Peronosporaceae</taxon>
        <taxon>Phytophthora</taxon>
    </lineage>
</organism>